<proteinExistence type="predicted"/>
<protein>
    <submittedName>
        <fullName evidence="2">Uncharacterized protein</fullName>
    </submittedName>
</protein>
<evidence type="ECO:0000256" key="1">
    <source>
        <dbReference type="SAM" id="MobiDB-lite"/>
    </source>
</evidence>
<feature type="compositionally biased region" description="Polar residues" evidence="1">
    <location>
        <begin position="26"/>
        <end position="47"/>
    </location>
</feature>
<organism evidence="2 3">
    <name type="scientific">Marivibrio halodurans</name>
    <dbReference type="NCBI Taxonomy" id="2039722"/>
    <lineage>
        <taxon>Bacteria</taxon>
        <taxon>Pseudomonadati</taxon>
        <taxon>Pseudomonadota</taxon>
        <taxon>Alphaproteobacteria</taxon>
        <taxon>Rhodospirillales</taxon>
        <taxon>Rhodospirillaceae</taxon>
        <taxon>Marivibrio</taxon>
    </lineage>
</organism>
<accession>A0A8J7RWD2</accession>
<sequence>MLKGYLGRSLGKFKRMLAESDVSAGWGQSNSPSDTLESAQAQESMQPSDLVATYRAEISAGRSVPFSDIIALHTRMMEDGAGVPPDLEAHALRQIFDDPSLRAWITPNG</sequence>
<evidence type="ECO:0000313" key="3">
    <source>
        <dbReference type="Proteomes" id="UP000672602"/>
    </source>
</evidence>
<dbReference type="AlphaFoldDB" id="A0A8J7RWD2"/>
<feature type="region of interest" description="Disordered" evidence="1">
    <location>
        <begin position="22"/>
        <end position="48"/>
    </location>
</feature>
<dbReference type="Proteomes" id="UP000672602">
    <property type="component" value="Unassembled WGS sequence"/>
</dbReference>
<dbReference type="RefSeq" id="WP_210680189.1">
    <property type="nucleotide sequence ID" value="NZ_JAGMWN010000001.1"/>
</dbReference>
<reference evidence="2" key="1">
    <citation type="submission" date="2021-04" db="EMBL/GenBank/DDBJ databases">
        <authorList>
            <person name="Zhang D.-C."/>
        </authorList>
    </citation>
    <scope>NUCLEOTIDE SEQUENCE</scope>
    <source>
        <strain evidence="2">CGMCC 1.15697</strain>
    </source>
</reference>
<comment type="caution">
    <text evidence="2">The sequence shown here is derived from an EMBL/GenBank/DDBJ whole genome shotgun (WGS) entry which is preliminary data.</text>
</comment>
<name>A0A8J7RWD2_9PROT</name>
<gene>
    <name evidence="2" type="ORF">KAJ83_01210</name>
</gene>
<keyword evidence="3" id="KW-1185">Reference proteome</keyword>
<dbReference type="EMBL" id="JAGMWN010000001">
    <property type="protein sequence ID" value="MBP5855610.1"/>
    <property type="molecule type" value="Genomic_DNA"/>
</dbReference>
<evidence type="ECO:0000313" key="2">
    <source>
        <dbReference type="EMBL" id="MBP5855610.1"/>
    </source>
</evidence>